<evidence type="ECO:0000256" key="9">
    <source>
        <dbReference type="ARBA" id="ARBA00038276"/>
    </source>
</evidence>
<keyword evidence="8" id="KW-0460">Magnesium</keyword>
<dbReference type="GO" id="GO:0016779">
    <property type="term" value="F:nucleotidyltransferase activity"/>
    <property type="evidence" value="ECO:0007669"/>
    <property type="project" value="UniProtKB-KW"/>
</dbReference>
<dbReference type="InterPro" id="IPR002934">
    <property type="entry name" value="Polymerase_NTP_transf_dom"/>
</dbReference>
<dbReference type="PANTHER" id="PTHR33571:SF12">
    <property type="entry name" value="BSL3053 PROTEIN"/>
    <property type="match status" value="1"/>
</dbReference>
<dbReference type="CDD" id="cd05403">
    <property type="entry name" value="NT_KNTase_like"/>
    <property type="match status" value="1"/>
</dbReference>
<dbReference type="InterPro" id="IPR043519">
    <property type="entry name" value="NT_sf"/>
</dbReference>
<keyword evidence="3" id="KW-0808">Transferase</keyword>
<dbReference type="EMBL" id="SMKS01000027">
    <property type="protein sequence ID" value="TDD04922.1"/>
    <property type="molecule type" value="Genomic_DNA"/>
</dbReference>
<gene>
    <name evidence="11" type="ORF">E1181_16850</name>
</gene>
<protein>
    <recommendedName>
        <fullName evidence="10">Polymerase nucleotidyl transferase domain-containing protein</fullName>
    </recommendedName>
</protein>
<dbReference type="GO" id="GO:0005524">
    <property type="term" value="F:ATP binding"/>
    <property type="evidence" value="ECO:0007669"/>
    <property type="project" value="UniProtKB-KW"/>
</dbReference>
<comment type="similarity">
    <text evidence="9">Belongs to the MntA antitoxin family.</text>
</comment>
<name>A0A4R4VHI9_9PSEU</name>
<keyword evidence="4" id="KW-0548">Nucleotidyltransferase</keyword>
<dbReference type="AlphaFoldDB" id="A0A4R4VHI9"/>
<keyword evidence="6" id="KW-0547">Nucleotide-binding</keyword>
<evidence type="ECO:0000256" key="8">
    <source>
        <dbReference type="ARBA" id="ARBA00022842"/>
    </source>
</evidence>
<feature type="domain" description="Polymerase nucleotidyl transferase" evidence="10">
    <location>
        <begin position="12"/>
        <end position="98"/>
    </location>
</feature>
<dbReference type="RefSeq" id="WP_132675835.1">
    <property type="nucleotide sequence ID" value="NZ_SMKS01000027.1"/>
</dbReference>
<dbReference type="Gene3D" id="3.30.460.10">
    <property type="entry name" value="Beta Polymerase, domain 2"/>
    <property type="match status" value="1"/>
</dbReference>
<evidence type="ECO:0000256" key="4">
    <source>
        <dbReference type="ARBA" id="ARBA00022695"/>
    </source>
</evidence>
<comment type="caution">
    <text evidence="11">The sequence shown here is derived from an EMBL/GenBank/DDBJ whole genome shotgun (WGS) entry which is preliminary data.</text>
</comment>
<organism evidence="11 12">
    <name type="scientific">Saccharopolyspora terrae</name>
    <dbReference type="NCBI Taxonomy" id="2530384"/>
    <lineage>
        <taxon>Bacteria</taxon>
        <taxon>Bacillati</taxon>
        <taxon>Actinomycetota</taxon>
        <taxon>Actinomycetes</taxon>
        <taxon>Pseudonocardiales</taxon>
        <taxon>Pseudonocardiaceae</taxon>
        <taxon>Saccharopolyspora</taxon>
    </lineage>
</organism>
<reference evidence="11 12" key="1">
    <citation type="submission" date="2019-03" db="EMBL/GenBank/DDBJ databases">
        <title>Draft genome sequences of novel Actinobacteria.</title>
        <authorList>
            <person name="Sahin N."/>
            <person name="Ay H."/>
            <person name="Saygin H."/>
        </authorList>
    </citation>
    <scope>NUCLEOTIDE SEQUENCE [LARGE SCALE GENOMIC DNA]</scope>
    <source>
        <strain evidence="11 12">16K309</strain>
    </source>
</reference>
<keyword evidence="2" id="KW-1277">Toxin-antitoxin system</keyword>
<evidence type="ECO:0000256" key="7">
    <source>
        <dbReference type="ARBA" id="ARBA00022840"/>
    </source>
</evidence>
<dbReference type="SUPFAM" id="SSF81301">
    <property type="entry name" value="Nucleotidyltransferase"/>
    <property type="match status" value="1"/>
</dbReference>
<accession>A0A4R4VHI9</accession>
<evidence type="ECO:0000313" key="12">
    <source>
        <dbReference type="Proteomes" id="UP000295674"/>
    </source>
</evidence>
<dbReference type="OrthoDB" id="9803128at2"/>
<evidence type="ECO:0000256" key="3">
    <source>
        <dbReference type="ARBA" id="ARBA00022679"/>
    </source>
</evidence>
<evidence type="ECO:0000256" key="5">
    <source>
        <dbReference type="ARBA" id="ARBA00022723"/>
    </source>
</evidence>
<dbReference type="GO" id="GO:0046872">
    <property type="term" value="F:metal ion binding"/>
    <property type="evidence" value="ECO:0007669"/>
    <property type="project" value="UniProtKB-KW"/>
</dbReference>
<dbReference type="InterPro" id="IPR052038">
    <property type="entry name" value="Type-VII_TA_antitoxin"/>
</dbReference>
<dbReference type="Pfam" id="PF01909">
    <property type="entry name" value="NTP_transf_2"/>
    <property type="match status" value="1"/>
</dbReference>
<proteinExistence type="inferred from homology"/>
<evidence type="ECO:0000313" key="11">
    <source>
        <dbReference type="EMBL" id="TDD04922.1"/>
    </source>
</evidence>
<keyword evidence="7" id="KW-0067">ATP-binding</keyword>
<comment type="cofactor">
    <cofactor evidence="1">
        <name>Mg(2+)</name>
        <dbReference type="ChEBI" id="CHEBI:18420"/>
    </cofactor>
</comment>
<keyword evidence="5" id="KW-0479">Metal-binding</keyword>
<evidence type="ECO:0000256" key="1">
    <source>
        <dbReference type="ARBA" id="ARBA00001946"/>
    </source>
</evidence>
<dbReference type="Proteomes" id="UP000295674">
    <property type="component" value="Unassembled WGS sequence"/>
</dbReference>
<evidence type="ECO:0000256" key="6">
    <source>
        <dbReference type="ARBA" id="ARBA00022741"/>
    </source>
</evidence>
<evidence type="ECO:0000259" key="10">
    <source>
        <dbReference type="Pfam" id="PF01909"/>
    </source>
</evidence>
<evidence type="ECO:0000256" key="2">
    <source>
        <dbReference type="ARBA" id="ARBA00022649"/>
    </source>
</evidence>
<dbReference type="PANTHER" id="PTHR33571">
    <property type="entry name" value="SSL8005 PROTEIN"/>
    <property type="match status" value="1"/>
</dbReference>
<sequence length="102" mass="11461">MHELIEEKRDEIEALCRMLSVRRLDLFGSAVGPAFDVDSSDVDVLVEFAVGPGFDYFGTYFDLKEGLENILGRPVDLVSATGIRNPYFKQQVLDSRELLYAA</sequence>
<keyword evidence="12" id="KW-1185">Reference proteome</keyword>